<dbReference type="InterPro" id="IPR028082">
    <property type="entry name" value="Peripla_BP_I"/>
</dbReference>
<evidence type="ECO:0000256" key="4">
    <source>
        <dbReference type="SAM" id="SignalP"/>
    </source>
</evidence>
<reference evidence="6" key="1">
    <citation type="submission" date="2021-03" db="EMBL/GenBank/DDBJ databases">
        <title>Leucobacter chromiisoli sp. nov., isolated from chromium-containing soil of chemical plant.</title>
        <authorList>
            <person name="Xu Z."/>
        </authorList>
    </citation>
    <scope>NUCLEOTIDE SEQUENCE</scope>
    <source>
        <strain evidence="6">S27</strain>
    </source>
</reference>
<dbReference type="SUPFAM" id="SSF53822">
    <property type="entry name" value="Periplasmic binding protein-like I"/>
    <property type="match status" value="1"/>
</dbReference>
<dbReference type="CDD" id="cd01536">
    <property type="entry name" value="PBP1_ABC_sugar_binding-like"/>
    <property type="match status" value="1"/>
</dbReference>
<dbReference type="AlphaFoldDB" id="A0A939S9E3"/>
<comment type="caution">
    <text evidence="6">The sequence shown here is derived from an EMBL/GenBank/DDBJ whole genome shotgun (WGS) entry which is preliminary data.</text>
</comment>
<dbReference type="Gene3D" id="3.40.50.2300">
    <property type="match status" value="2"/>
</dbReference>
<dbReference type="PROSITE" id="PS51257">
    <property type="entry name" value="PROKAR_LIPOPROTEIN"/>
    <property type="match status" value="1"/>
</dbReference>
<evidence type="ECO:0000256" key="1">
    <source>
        <dbReference type="ARBA" id="ARBA00004196"/>
    </source>
</evidence>
<keyword evidence="3 4" id="KW-0732">Signal</keyword>
<comment type="subcellular location">
    <subcellularLocation>
        <location evidence="1">Cell envelope</location>
    </subcellularLocation>
</comment>
<evidence type="ECO:0000313" key="7">
    <source>
        <dbReference type="Proteomes" id="UP000664382"/>
    </source>
</evidence>
<protein>
    <submittedName>
        <fullName evidence="6">Sugar ABC transporter substrate-binding protein</fullName>
    </submittedName>
</protein>
<dbReference type="Proteomes" id="UP000664382">
    <property type="component" value="Unassembled WGS sequence"/>
</dbReference>
<evidence type="ECO:0000256" key="3">
    <source>
        <dbReference type="ARBA" id="ARBA00022729"/>
    </source>
</evidence>
<feature type="chain" id="PRO_5037207428" evidence="4">
    <location>
        <begin position="26"/>
        <end position="364"/>
    </location>
</feature>
<name>A0A939S9E3_9MICO</name>
<dbReference type="GO" id="GO:0030246">
    <property type="term" value="F:carbohydrate binding"/>
    <property type="evidence" value="ECO:0007669"/>
    <property type="project" value="UniProtKB-ARBA"/>
</dbReference>
<comment type="similarity">
    <text evidence="2">Belongs to the bacterial solute-binding protein 2 family.</text>
</comment>
<dbReference type="PANTHER" id="PTHR46847:SF1">
    <property type="entry name" value="D-ALLOSE-BINDING PERIPLASMIC PROTEIN-RELATED"/>
    <property type="match status" value="1"/>
</dbReference>
<dbReference type="InterPro" id="IPR025997">
    <property type="entry name" value="SBP_2_dom"/>
</dbReference>
<dbReference type="PANTHER" id="PTHR46847">
    <property type="entry name" value="D-ALLOSE-BINDING PERIPLASMIC PROTEIN-RELATED"/>
    <property type="match status" value="1"/>
</dbReference>
<keyword evidence="7" id="KW-1185">Reference proteome</keyword>
<dbReference type="GO" id="GO:0030313">
    <property type="term" value="C:cell envelope"/>
    <property type="evidence" value="ECO:0007669"/>
    <property type="project" value="UniProtKB-SubCell"/>
</dbReference>
<dbReference type="RefSeq" id="WP_208095614.1">
    <property type="nucleotide sequence ID" value="NZ_JAGDYM010000004.1"/>
</dbReference>
<evidence type="ECO:0000256" key="2">
    <source>
        <dbReference type="ARBA" id="ARBA00007639"/>
    </source>
</evidence>
<evidence type="ECO:0000259" key="5">
    <source>
        <dbReference type="Pfam" id="PF13407"/>
    </source>
</evidence>
<dbReference type="EMBL" id="JAGDYM010000004">
    <property type="protein sequence ID" value="MBO1900837.1"/>
    <property type="molecule type" value="Genomic_DNA"/>
</dbReference>
<evidence type="ECO:0000313" key="6">
    <source>
        <dbReference type="EMBL" id="MBO1900837.1"/>
    </source>
</evidence>
<gene>
    <name evidence="6" type="ORF">J4H92_02605</name>
</gene>
<feature type="domain" description="Periplasmic binding protein" evidence="5">
    <location>
        <begin position="74"/>
        <end position="326"/>
    </location>
</feature>
<feature type="signal peptide" evidence="4">
    <location>
        <begin position="1"/>
        <end position="25"/>
    </location>
</feature>
<dbReference type="Pfam" id="PF13407">
    <property type="entry name" value="Peripla_BP_4"/>
    <property type="match status" value="1"/>
</dbReference>
<organism evidence="6 7">
    <name type="scientific">Leucobacter weissii</name>
    <dbReference type="NCBI Taxonomy" id="1983706"/>
    <lineage>
        <taxon>Bacteria</taxon>
        <taxon>Bacillati</taxon>
        <taxon>Actinomycetota</taxon>
        <taxon>Actinomycetes</taxon>
        <taxon>Micrococcales</taxon>
        <taxon>Microbacteriaceae</taxon>
        <taxon>Leucobacter</taxon>
    </lineage>
</organism>
<accession>A0A939S9E3</accession>
<sequence>MTTRPTRRILIIGAAIAALSLSACAAPNQSSDDAVPSGKDAVASESAMAETLAFIDAGLPDLEGAKIAYLTECATENAFCQRRWQGAQDAAKELNADITLFNAGFDVNAQQSQVEDAIQRGFDGYILSPVADAPGCANFETLSETGAPIVNINSPMCGNPDFTEGTSGFVAMQTELFFYQHVSNAFESCEDECKAIAVGGFVGSDLYTRWQDAIARAAEEHPNVTVVSEQPGNFDPSVALGVVQDALQANPDAEIVLSSWDDMTRGVEEGVRAAGLTPREDVRIYSVAGTEYGVERVLDGAWTSTSVLLPYEESYYGVVQLARALREGAATEGFTYLAEAPRIVDGPGAIFLTSDNASGFEPGY</sequence>
<proteinExistence type="inferred from homology"/>